<reference evidence="1 2" key="1">
    <citation type="submission" date="2018-08" db="EMBL/GenBank/DDBJ databases">
        <title>The multiple taxonomic identification of Sphingomonas gilva.</title>
        <authorList>
            <person name="Zhu D."/>
            <person name="Zheng S."/>
        </authorList>
    </citation>
    <scope>NUCLEOTIDE SEQUENCE [LARGE SCALE GENOMIC DNA]</scope>
    <source>
        <strain evidence="1 2">ZDH117</strain>
    </source>
</reference>
<organism evidence="1 2">
    <name type="scientific">Sphingomonas gilva</name>
    <dbReference type="NCBI Taxonomy" id="2305907"/>
    <lineage>
        <taxon>Bacteria</taxon>
        <taxon>Pseudomonadati</taxon>
        <taxon>Pseudomonadota</taxon>
        <taxon>Alphaproteobacteria</taxon>
        <taxon>Sphingomonadales</taxon>
        <taxon>Sphingomonadaceae</taxon>
        <taxon>Sphingomonas</taxon>
    </lineage>
</organism>
<dbReference type="OrthoDB" id="7570448at2"/>
<gene>
    <name evidence="1" type="ORF">D1610_13835</name>
</gene>
<sequence length="103" mass="11135">MPLVLALLLQLPTAVERIDLTKLVPPECPKSEVDEIVVCGRVGDSPYRLKPLPPLPNEKRVAGPGIGMRLSENARANVYGETVEQPGGGGQSNRAMVRMTIDF</sequence>
<proteinExistence type="predicted"/>
<dbReference type="Proteomes" id="UP000266693">
    <property type="component" value="Unassembled WGS sequence"/>
</dbReference>
<keyword evidence="2" id="KW-1185">Reference proteome</keyword>
<name>A0A396RT47_9SPHN</name>
<evidence type="ECO:0000313" key="2">
    <source>
        <dbReference type="Proteomes" id="UP000266693"/>
    </source>
</evidence>
<evidence type="ECO:0000313" key="1">
    <source>
        <dbReference type="EMBL" id="RHW16801.1"/>
    </source>
</evidence>
<accession>A0A396RT47</accession>
<dbReference type="EMBL" id="QWLV01000007">
    <property type="protein sequence ID" value="RHW16801.1"/>
    <property type="molecule type" value="Genomic_DNA"/>
</dbReference>
<comment type="caution">
    <text evidence="1">The sequence shown here is derived from an EMBL/GenBank/DDBJ whole genome shotgun (WGS) entry which is preliminary data.</text>
</comment>
<dbReference type="RefSeq" id="WP_118864775.1">
    <property type="nucleotide sequence ID" value="NZ_QWLV01000007.1"/>
</dbReference>
<dbReference type="AlphaFoldDB" id="A0A396RT47"/>
<protein>
    <submittedName>
        <fullName evidence="1">Uncharacterized protein</fullName>
    </submittedName>
</protein>